<feature type="transmembrane region" description="Helical" evidence="6">
    <location>
        <begin position="36"/>
        <end position="54"/>
    </location>
</feature>
<keyword evidence="5" id="KW-0175">Coiled coil</keyword>
<dbReference type="Proteomes" id="UP001257909">
    <property type="component" value="Unassembled WGS sequence"/>
</dbReference>
<protein>
    <submittedName>
        <fullName evidence="8">Methyl-accepting chemotaxis protein</fullName>
    </submittedName>
</protein>
<evidence type="ECO:0000256" key="1">
    <source>
        <dbReference type="ARBA" id="ARBA00004370"/>
    </source>
</evidence>
<organism evidence="8 9">
    <name type="scientific">Rheinheimera soli</name>
    <dbReference type="NCBI Taxonomy" id="443616"/>
    <lineage>
        <taxon>Bacteria</taxon>
        <taxon>Pseudomonadati</taxon>
        <taxon>Pseudomonadota</taxon>
        <taxon>Gammaproteobacteria</taxon>
        <taxon>Chromatiales</taxon>
        <taxon>Chromatiaceae</taxon>
        <taxon>Rheinheimera</taxon>
    </lineage>
</organism>
<dbReference type="PANTHER" id="PTHR32089">
    <property type="entry name" value="METHYL-ACCEPTING CHEMOTAXIS PROTEIN MCPB"/>
    <property type="match status" value="1"/>
</dbReference>
<sequence>MNQASHYQTALYLVYGSSALTVLALVSGLLLPERAALNTAVLVLLLVAQVLLWLKIQAASAQQQQQQQQQTALQQQKEQQQIKVQQHYQHLLTQLLPLWMNQQELVRSQTETGVNDLVTQFSDINQQLQLAISASQQTAGNMSGKAGLGQVVQRAHVELNAVVDQIKTAMQSRDQLLVEIKSLAAITDELKLMGAEVAGIASQTNLLALNAAIEAARAGEQGRGFAVVADEVRTLSTRSGATGSRITQRIEEVNNTLQNTLSSTERFTQQDEQRLVQVSSGIASVLDDFEQVSGDILQSAAHLEQESSAVQQNIHQVLIGLQFQDRVSQILGHVMADMAKLQDYVGGHMHDPQQLQQLVEVSQWLEQLKKTYTTLEQVSVHQGSKTKSTGTSSEVTFF</sequence>
<keyword evidence="9" id="KW-1185">Reference proteome</keyword>
<evidence type="ECO:0000256" key="4">
    <source>
        <dbReference type="PROSITE-ProRule" id="PRU00284"/>
    </source>
</evidence>
<evidence type="ECO:0000256" key="2">
    <source>
        <dbReference type="ARBA" id="ARBA00023224"/>
    </source>
</evidence>
<dbReference type="Pfam" id="PF00015">
    <property type="entry name" value="MCPsignal"/>
    <property type="match status" value="1"/>
</dbReference>
<keyword evidence="2 4" id="KW-0807">Transducer</keyword>
<comment type="similarity">
    <text evidence="3">Belongs to the methyl-accepting chemotaxis (MCP) protein family.</text>
</comment>
<dbReference type="PROSITE" id="PS50111">
    <property type="entry name" value="CHEMOTAXIS_TRANSDUC_2"/>
    <property type="match status" value="1"/>
</dbReference>
<gene>
    <name evidence="8" type="ORF">J2W69_002753</name>
</gene>
<evidence type="ECO:0000256" key="3">
    <source>
        <dbReference type="ARBA" id="ARBA00029447"/>
    </source>
</evidence>
<keyword evidence="6" id="KW-0812">Transmembrane</keyword>
<dbReference type="PANTHER" id="PTHR32089:SF112">
    <property type="entry name" value="LYSOZYME-LIKE PROTEIN-RELATED"/>
    <property type="match status" value="1"/>
</dbReference>
<accession>A0ABU1W1F5</accession>
<evidence type="ECO:0000313" key="9">
    <source>
        <dbReference type="Proteomes" id="UP001257909"/>
    </source>
</evidence>
<dbReference type="EMBL" id="JAVDWR010000009">
    <property type="protein sequence ID" value="MDR7121796.1"/>
    <property type="molecule type" value="Genomic_DNA"/>
</dbReference>
<reference evidence="8 9" key="1">
    <citation type="submission" date="2023-07" db="EMBL/GenBank/DDBJ databases">
        <title>Sorghum-associated microbial communities from plants grown in Nebraska, USA.</title>
        <authorList>
            <person name="Schachtman D."/>
        </authorList>
    </citation>
    <scope>NUCLEOTIDE SEQUENCE [LARGE SCALE GENOMIC DNA]</scope>
    <source>
        <strain evidence="8 9">4138</strain>
    </source>
</reference>
<dbReference type="Gene3D" id="1.10.287.950">
    <property type="entry name" value="Methyl-accepting chemotaxis protein"/>
    <property type="match status" value="1"/>
</dbReference>
<keyword evidence="6" id="KW-1133">Transmembrane helix</keyword>
<dbReference type="InterPro" id="IPR004090">
    <property type="entry name" value="Chemotax_Me-accpt_rcpt"/>
</dbReference>
<dbReference type="PRINTS" id="PR00260">
    <property type="entry name" value="CHEMTRNSDUCR"/>
</dbReference>
<evidence type="ECO:0000313" key="8">
    <source>
        <dbReference type="EMBL" id="MDR7121796.1"/>
    </source>
</evidence>
<evidence type="ECO:0000256" key="5">
    <source>
        <dbReference type="SAM" id="Coils"/>
    </source>
</evidence>
<comment type="subcellular location">
    <subcellularLocation>
        <location evidence="1">Membrane</location>
    </subcellularLocation>
</comment>
<feature type="coiled-coil region" evidence="5">
    <location>
        <begin position="56"/>
        <end position="83"/>
    </location>
</feature>
<proteinExistence type="inferred from homology"/>
<feature type="domain" description="Methyl-accepting transducer" evidence="7">
    <location>
        <begin position="101"/>
        <end position="313"/>
    </location>
</feature>
<feature type="transmembrane region" description="Helical" evidence="6">
    <location>
        <begin position="12"/>
        <end position="30"/>
    </location>
</feature>
<comment type="caution">
    <text evidence="8">The sequence shown here is derived from an EMBL/GenBank/DDBJ whole genome shotgun (WGS) entry which is preliminary data.</text>
</comment>
<dbReference type="RefSeq" id="WP_310279414.1">
    <property type="nucleotide sequence ID" value="NZ_JAVDWR010000009.1"/>
</dbReference>
<evidence type="ECO:0000259" key="7">
    <source>
        <dbReference type="PROSITE" id="PS50111"/>
    </source>
</evidence>
<evidence type="ECO:0000256" key="6">
    <source>
        <dbReference type="SAM" id="Phobius"/>
    </source>
</evidence>
<dbReference type="SMART" id="SM00283">
    <property type="entry name" value="MA"/>
    <property type="match status" value="1"/>
</dbReference>
<name>A0ABU1W1F5_9GAMM</name>
<keyword evidence="6" id="KW-0472">Membrane</keyword>
<dbReference type="SUPFAM" id="SSF58104">
    <property type="entry name" value="Methyl-accepting chemotaxis protein (MCP) signaling domain"/>
    <property type="match status" value="1"/>
</dbReference>
<dbReference type="InterPro" id="IPR004089">
    <property type="entry name" value="MCPsignal_dom"/>
</dbReference>